<dbReference type="SMART" id="SM00935">
    <property type="entry name" value="OmpH"/>
    <property type="match status" value="1"/>
</dbReference>
<name>A0ABW9G8K0_9GAMM</name>
<dbReference type="Pfam" id="PF03938">
    <property type="entry name" value="OmpH"/>
    <property type="match status" value="1"/>
</dbReference>
<dbReference type="PANTHER" id="PTHR35089:SF1">
    <property type="entry name" value="CHAPERONE PROTEIN SKP"/>
    <property type="match status" value="1"/>
</dbReference>
<evidence type="ECO:0000256" key="2">
    <source>
        <dbReference type="PIRNR" id="PIRNR002094"/>
    </source>
</evidence>
<dbReference type="InterPro" id="IPR024930">
    <property type="entry name" value="Skp_dom_sf"/>
</dbReference>
<evidence type="ECO:0000313" key="5">
    <source>
        <dbReference type="EMBL" id="MFM2485857.1"/>
    </source>
</evidence>
<feature type="coiled-coil region" evidence="3">
    <location>
        <begin position="86"/>
        <end position="113"/>
    </location>
</feature>
<dbReference type="Proteomes" id="UP001629953">
    <property type="component" value="Unassembled WGS sequence"/>
</dbReference>
<evidence type="ECO:0000256" key="1">
    <source>
        <dbReference type="ARBA" id="ARBA00022729"/>
    </source>
</evidence>
<sequence length="169" mass="19333">MSKLIQRALLTVALMTPVGATFAATKIATIDMREVFQQLPQREVVMKKLQQDFAGRVKELEGLQSNIKALYQKRQKNKGLMSDAEQTQLNRKLEELQTEFQLKRKNYEDDRRQESQQEQQKLIDKIQKAVATIAKQKNLDLVLPTDATAYAKPGMDISKQVIDAVSKEK</sequence>
<protein>
    <submittedName>
        <fullName evidence="5">OmpH family outer membrane protein</fullName>
    </submittedName>
</protein>
<evidence type="ECO:0000256" key="3">
    <source>
        <dbReference type="SAM" id="Coils"/>
    </source>
</evidence>
<dbReference type="PIRSF" id="PIRSF002094">
    <property type="entry name" value="OMP26_Skp"/>
    <property type="match status" value="1"/>
</dbReference>
<gene>
    <name evidence="5" type="ORF">ABUE30_12460</name>
</gene>
<evidence type="ECO:0000313" key="6">
    <source>
        <dbReference type="Proteomes" id="UP001629953"/>
    </source>
</evidence>
<comment type="similarity">
    <text evidence="2">Belongs to the skp family.</text>
</comment>
<keyword evidence="3" id="KW-0175">Coiled coil</keyword>
<dbReference type="PANTHER" id="PTHR35089">
    <property type="entry name" value="CHAPERONE PROTEIN SKP"/>
    <property type="match status" value="1"/>
</dbReference>
<keyword evidence="6" id="KW-1185">Reference proteome</keyword>
<dbReference type="InterPro" id="IPR005632">
    <property type="entry name" value="Chaperone_Skp"/>
</dbReference>
<evidence type="ECO:0000256" key="4">
    <source>
        <dbReference type="SAM" id="SignalP"/>
    </source>
</evidence>
<reference evidence="5 6" key="1">
    <citation type="journal article" date="2013" name="Int. J. Syst. Evol. Microbiol.">
        <title>Celerinatantimonas yamalensis sp. nov., a cold-adapted diazotrophic bacterium from a cold permafrost brine.</title>
        <authorList>
            <person name="Shcherbakova V."/>
            <person name="Chuvilskaya N."/>
            <person name="Rivkina E."/>
            <person name="Demidov N."/>
            <person name="Uchaeva V."/>
            <person name="Suetin S."/>
            <person name="Suzina N."/>
            <person name="Gilichinsky D."/>
        </authorList>
    </citation>
    <scope>NUCLEOTIDE SEQUENCE [LARGE SCALE GENOMIC DNA]</scope>
    <source>
        <strain evidence="5 6">C7</strain>
    </source>
</reference>
<proteinExistence type="inferred from homology"/>
<accession>A0ABW9G8K0</accession>
<dbReference type="EMBL" id="JBEQCT010000005">
    <property type="protein sequence ID" value="MFM2485857.1"/>
    <property type="molecule type" value="Genomic_DNA"/>
</dbReference>
<dbReference type="SUPFAM" id="SSF111384">
    <property type="entry name" value="OmpH-like"/>
    <property type="match status" value="1"/>
</dbReference>
<keyword evidence="1 4" id="KW-0732">Signal</keyword>
<dbReference type="RefSeq" id="WP_408624105.1">
    <property type="nucleotide sequence ID" value="NZ_JBEQCT010000005.1"/>
</dbReference>
<comment type="caution">
    <text evidence="5">The sequence shown here is derived from an EMBL/GenBank/DDBJ whole genome shotgun (WGS) entry which is preliminary data.</text>
</comment>
<feature type="signal peptide" evidence="4">
    <location>
        <begin position="1"/>
        <end position="23"/>
    </location>
</feature>
<organism evidence="5 6">
    <name type="scientific">Celerinatantimonas yamalensis</name>
    <dbReference type="NCBI Taxonomy" id="559956"/>
    <lineage>
        <taxon>Bacteria</taxon>
        <taxon>Pseudomonadati</taxon>
        <taxon>Pseudomonadota</taxon>
        <taxon>Gammaproteobacteria</taxon>
        <taxon>Celerinatantimonadaceae</taxon>
        <taxon>Celerinatantimonas</taxon>
    </lineage>
</organism>
<dbReference type="Gene3D" id="3.30.910.20">
    <property type="entry name" value="Skp domain"/>
    <property type="match status" value="1"/>
</dbReference>
<feature type="chain" id="PRO_5045892294" evidence="4">
    <location>
        <begin position="24"/>
        <end position="169"/>
    </location>
</feature>